<evidence type="ECO:0000313" key="4">
    <source>
        <dbReference type="EMBL" id="ENO17780.1"/>
    </source>
</evidence>
<dbReference type="Proteomes" id="UP000013015">
    <property type="component" value="Unassembled WGS sequence"/>
</dbReference>
<organism evidence="4 5">
    <name type="scientific">Schaalia cardiffensis F0333</name>
    <dbReference type="NCBI Taxonomy" id="888050"/>
    <lineage>
        <taxon>Bacteria</taxon>
        <taxon>Bacillati</taxon>
        <taxon>Actinomycetota</taxon>
        <taxon>Actinomycetes</taxon>
        <taxon>Actinomycetales</taxon>
        <taxon>Actinomycetaceae</taxon>
        <taxon>Schaalia</taxon>
    </lineage>
</organism>
<dbReference type="InterPro" id="IPR021447">
    <property type="entry name" value="DUF3097_C"/>
</dbReference>
<feature type="domain" description="DUF3097" evidence="3">
    <location>
        <begin position="33"/>
        <end position="91"/>
    </location>
</feature>
<reference evidence="4 5" key="1">
    <citation type="submission" date="2013-03" db="EMBL/GenBank/DDBJ databases">
        <title>Reference genome for the Human Microbiome Project.</title>
        <authorList>
            <person name="Aqrawi P."/>
            <person name="Ayvaz T."/>
            <person name="Bess C."/>
            <person name="Blankenburg K."/>
            <person name="Coyle M."/>
            <person name="Deng J."/>
            <person name="Forbes L."/>
            <person name="Fowler G."/>
            <person name="Francisco L."/>
            <person name="Fu Q."/>
            <person name="Gibbs R."/>
            <person name="Gross S."/>
            <person name="Gubbala S."/>
            <person name="Hale W."/>
            <person name="Hemphill L."/>
            <person name="Highlander S."/>
            <person name="Hirani K."/>
            <person name="Jackson L."/>
            <person name="Jakkamsetti A."/>
            <person name="Javaid M."/>
            <person name="Jayaseelan J.C."/>
            <person name="Jiang H."/>
            <person name="Joshi V."/>
            <person name="Korchina V."/>
            <person name="Kovar C."/>
            <person name="Lara F."/>
            <person name="Lee S."/>
            <person name="Liu Y."/>
            <person name="Mata R."/>
            <person name="Mathew T."/>
            <person name="Munidasa M."/>
            <person name="Muzny D."/>
            <person name="Nazareth L."/>
            <person name="Ngo R."/>
            <person name="Nguyen L."/>
            <person name="Nguyen N."/>
            <person name="Okwuonu G."/>
            <person name="Ongeri F."/>
            <person name="Palculict T."/>
            <person name="Patil S."/>
            <person name="Petrosino J."/>
            <person name="Pham C."/>
            <person name="Pham P."/>
            <person name="Pu L.-L."/>
            <person name="Qin X."/>
            <person name="Qu J."/>
            <person name="Reid J."/>
            <person name="Ross M."/>
            <person name="Ruth R."/>
            <person name="Saada N."/>
            <person name="San Lucas F."/>
            <person name="Santibanez J."/>
            <person name="Shang Y."/>
            <person name="Simmons D."/>
            <person name="Song X.-Z."/>
            <person name="Tang L.-Y."/>
            <person name="Thornton R."/>
            <person name="Warren J."/>
            <person name="Weissenberger G."/>
            <person name="Wilczek-Boney K."/>
            <person name="Worley K."/>
            <person name="Youmans B."/>
            <person name="Zhang J."/>
            <person name="Zhang L."/>
            <person name="Zhao Z."/>
            <person name="Zhou C."/>
            <person name="Zhu D."/>
            <person name="Zhu Y."/>
        </authorList>
    </citation>
    <scope>NUCLEOTIDE SEQUENCE [LARGE SCALE GENOMIC DNA]</scope>
    <source>
        <strain evidence="4 5">F0333</strain>
    </source>
</reference>
<dbReference type="RefSeq" id="WP_005964403.1">
    <property type="nucleotide sequence ID" value="NZ_KB822675.1"/>
</dbReference>
<feature type="domain" description="DUF3097" evidence="2">
    <location>
        <begin position="135"/>
        <end position="299"/>
    </location>
</feature>
<dbReference type="AlphaFoldDB" id="N6W5L8"/>
<feature type="region of interest" description="Disordered" evidence="1">
    <location>
        <begin position="1"/>
        <end position="28"/>
    </location>
</feature>
<protein>
    <recommendedName>
        <fullName evidence="6">DUF3097 domain-containing protein</fullName>
    </recommendedName>
</protein>
<dbReference type="eggNOG" id="COG0613">
    <property type="taxonomic scope" value="Bacteria"/>
</dbReference>
<gene>
    <name evidence="4" type="ORF">HMPREF9004_1690</name>
</gene>
<sequence>MASDFFDPYGSDVLSNDPHREGPNAIRPRSTRVHLEVGMVLEDVASSWVGAVVRVEKSGGVHLVELEDRRGRTRSFPLGAGFWLEGRPIIALPPRPTPMEQAKNASGLTTARGRALTNSGSIAAPKSAARVARASRIWVEGRHDAELVQHVWGDDLAEAGVVVQLLEGVDKLEEVLEVFGPNDRVRAGVLVDHLVPGSKESRIAEAVTRRWREGVLVLGHPYVDIWQAVKPSRLGLEAWPQIERGIDIKHGTLEALGWPHENQVDIAMGWKRILSRVRNYKDLEPALLGRVEELIDFVTAPGLS</sequence>
<dbReference type="Pfam" id="PF22845">
    <property type="entry name" value="DUF3097_N"/>
    <property type="match status" value="1"/>
</dbReference>
<dbReference type="Pfam" id="PF11296">
    <property type="entry name" value="DUF3097_C"/>
    <property type="match status" value="1"/>
</dbReference>
<dbReference type="STRING" id="888050.HMPREF9004_1690"/>
<dbReference type="OrthoDB" id="3398606at2"/>
<keyword evidence="5" id="KW-1185">Reference proteome</keyword>
<dbReference type="HOGENOM" id="CLU_066403_0_0_11"/>
<accession>N6W5L8</accession>
<evidence type="ECO:0000256" key="1">
    <source>
        <dbReference type="SAM" id="MobiDB-lite"/>
    </source>
</evidence>
<name>N6W5L8_9ACTO</name>
<evidence type="ECO:0000259" key="2">
    <source>
        <dbReference type="Pfam" id="PF11296"/>
    </source>
</evidence>
<dbReference type="EMBL" id="AQHZ01000024">
    <property type="protein sequence ID" value="ENO17780.1"/>
    <property type="molecule type" value="Genomic_DNA"/>
</dbReference>
<comment type="caution">
    <text evidence="4">The sequence shown here is derived from an EMBL/GenBank/DDBJ whole genome shotgun (WGS) entry which is preliminary data.</text>
</comment>
<dbReference type="InterPro" id="IPR053883">
    <property type="entry name" value="DUF3097_N"/>
</dbReference>
<evidence type="ECO:0000259" key="3">
    <source>
        <dbReference type="Pfam" id="PF22845"/>
    </source>
</evidence>
<proteinExistence type="predicted"/>
<evidence type="ECO:0008006" key="6">
    <source>
        <dbReference type="Google" id="ProtNLM"/>
    </source>
</evidence>
<evidence type="ECO:0000313" key="5">
    <source>
        <dbReference type="Proteomes" id="UP000013015"/>
    </source>
</evidence>
<dbReference type="PATRIC" id="fig|888050.3.peg.1624"/>